<evidence type="ECO:0000256" key="5">
    <source>
        <dbReference type="ARBA" id="ARBA00023136"/>
    </source>
</evidence>
<evidence type="ECO:0000256" key="1">
    <source>
        <dbReference type="ARBA" id="ARBA00004651"/>
    </source>
</evidence>
<dbReference type="GO" id="GO:0000155">
    <property type="term" value="F:phosphorelay sensor kinase activity"/>
    <property type="evidence" value="ECO:0007669"/>
    <property type="project" value="InterPro"/>
</dbReference>
<dbReference type="Pfam" id="PF07694">
    <property type="entry name" value="5TM-5TMR_LYT"/>
    <property type="match status" value="1"/>
</dbReference>
<dbReference type="InterPro" id="IPR036390">
    <property type="entry name" value="WH_DNA-bd_sf"/>
</dbReference>
<dbReference type="Gene3D" id="1.10.10.10">
    <property type="entry name" value="Winged helix-like DNA-binding domain superfamily/Winged helix DNA-binding domain"/>
    <property type="match status" value="1"/>
</dbReference>
<evidence type="ECO:0000256" key="2">
    <source>
        <dbReference type="ARBA" id="ARBA00022475"/>
    </source>
</evidence>
<feature type="transmembrane region" description="Helical" evidence="6">
    <location>
        <begin position="55"/>
        <end position="80"/>
    </location>
</feature>
<dbReference type="GO" id="GO:0071555">
    <property type="term" value="P:cell wall organization"/>
    <property type="evidence" value="ECO:0007669"/>
    <property type="project" value="InterPro"/>
</dbReference>
<dbReference type="AlphaFoldDB" id="A0A1M7Q6P9"/>
<protein>
    <submittedName>
        <fullName evidence="8">5TMR of 5TMR-LYT</fullName>
    </submittedName>
</protein>
<dbReference type="SUPFAM" id="SSF46785">
    <property type="entry name" value="Winged helix' DNA-binding domain"/>
    <property type="match status" value="1"/>
</dbReference>
<evidence type="ECO:0000313" key="9">
    <source>
        <dbReference type="Proteomes" id="UP000184184"/>
    </source>
</evidence>
<comment type="subcellular location">
    <subcellularLocation>
        <location evidence="1">Cell membrane</location>
        <topology evidence="1">Multi-pass membrane protein</topology>
    </subcellularLocation>
</comment>
<dbReference type="GO" id="GO:0005886">
    <property type="term" value="C:plasma membrane"/>
    <property type="evidence" value="ECO:0007669"/>
    <property type="project" value="UniProtKB-SubCell"/>
</dbReference>
<feature type="transmembrane region" description="Helical" evidence="6">
    <location>
        <begin position="86"/>
        <end position="108"/>
    </location>
</feature>
<organism evidence="8 9">
    <name type="scientific">Gracilibacillus kekensis</name>
    <dbReference type="NCBI Taxonomy" id="1027249"/>
    <lineage>
        <taxon>Bacteria</taxon>
        <taxon>Bacillati</taxon>
        <taxon>Bacillota</taxon>
        <taxon>Bacilli</taxon>
        <taxon>Bacillales</taxon>
        <taxon>Bacillaceae</taxon>
        <taxon>Gracilibacillus</taxon>
    </lineage>
</organism>
<name>A0A1M7Q6P9_9BACI</name>
<evidence type="ECO:0000256" key="4">
    <source>
        <dbReference type="ARBA" id="ARBA00022989"/>
    </source>
</evidence>
<dbReference type="Proteomes" id="UP000184184">
    <property type="component" value="Unassembled WGS sequence"/>
</dbReference>
<gene>
    <name evidence="8" type="ORF">SAMN05216179_2825</name>
</gene>
<evidence type="ECO:0000259" key="7">
    <source>
        <dbReference type="Pfam" id="PF07694"/>
    </source>
</evidence>
<sequence>MFKLDKQNRNPKYEQLTEKIKVKILSNMISPNTVQRSYYELENQGYLYSIKGKGYYVASINVFSSEVLIGFSTVVVMIAGLLGRPYVGLGAGVITGIYLAFMGGEAWITSPNKKIMFIMIHECKKLYKQS</sequence>
<dbReference type="InterPro" id="IPR036388">
    <property type="entry name" value="WH-like_DNA-bd_sf"/>
</dbReference>
<keyword evidence="5 6" id="KW-0472">Membrane</keyword>
<keyword evidence="9" id="KW-1185">Reference proteome</keyword>
<reference evidence="8 9" key="1">
    <citation type="submission" date="2016-11" db="EMBL/GenBank/DDBJ databases">
        <authorList>
            <person name="Jaros S."/>
            <person name="Januszkiewicz K."/>
            <person name="Wedrychowicz H."/>
        </authorList>
    </citation>
    <scope>NUCLEOTIDE SEQUENCE [LARGE SCALE GENOMIC DNA]</scope>
    <source>
        <strain evidence="8 9">CGMCC 1.10681</strain>
    </source>
</reference>
<evidence type="ECO:0000256" key="6">
    <source>
        <dbReference type="SAM" id="Phobius"/>
    </source>
</evidence>
<keyword evidence="2" id="KW-1003">Cell membrane</keyword>
<accession>A0A1M7Q6P9</accession>
<feature type="domain" description="Signal transduction histidine kinase 5TM receptor LytS transmembrane region" evidence="7">
    <location>
        <begin position="61"/>
        <end position="108"/>
    </location>
</feature>
<dbReference type="OrthoDB" id="9801546at2"/>
<dbReference type="EMBL" id="FRCZ01000006">
    <property type="protein sequence ID" value="SHN26184.1"/>
    <property type="molecule type" value="Genomic_DNA"/>
</dbReference>
<dbReference type="InterPro" id="IPR011620">
    <property type="entry name" value="Sig_transdc_His_kinase_LytS_TM"/>
</dbReference>
<dbReference type="RefSeq" id="WP_073202505.1">
    <property type="nucleotide sequence ID" value="NZ_FRCZ01000006.1"/>
</dbReference>
<keyword evidence="3 6" id="KW-0812">Transmembrane</keyword>
<evidence type="ECO:0000256" key="3">
    <source>
        <dbReference type="ARBA" id="ARBA00022692"/>
    </source>
</evidence>
<keyword evidence="4 6" id="KW-1133">Transmembrane helix</keyword>
<proteinExistence type="predicted"/>
<dbReference type="STRING" id="1027249.SAMN05216179_2825"/>
<evidence type="ECO:0000313" key="8">
    <source>
        <dbReference type="EMBL" id="SHN26184.1"/>
    </source>
</evidence>